<proteinExistence type="predicted"/>
<dbReference type="GO" id="GO:0003700">
    <property type="term" value="F:DNA-binding transcription factor activity"/>
    <property type="evidence" value="ECO:0007669"/>
    <property type="project" value="TreeGrafter"/>
</dbReference>
<dbReference type="CDD" id="cd01392">
    <property type="entry name" value="HTH_LacI"/>
    <property type="match status" value="1"/>
</dbReference>
<dbReference type="PANTHER" id="PTHR30146">
    <property type="entry name" value="LACI-RELATED TRANSCRIPTIONAL REPRESSOR"/>
    <property type="match status" value="1"/>
</dbReference>
<dbReference type="Gene3D" id="3.40.50.2300">
    <property type="match status" value="2"/>
</dbReference>
<dbReference type="SMART" id="SM00354">
    <property type="entry name" value="HTH_LACI"/>
    <property type="match status" value="1"/>
</dbReference>
<dbReference type="PROSITE" id="PS00356">
    <property type="entry name" value="HTH_LACI_1"/>
    <property type="match status" value="1"/>
</dbReference>
<dbReference type="SUPFAM" id="SSF53822">
    <property type="entry name" value="Periplasmic binding protein-like I"/>
    <property type="match status" value="1"/>
</dbReference>
<dbReference type="AlphaFoldDB" id="A0A068NS60"/>
<sequence length="343" mass="37118">MATLKDIAKRSGVSTATVSYVINNGPRDVLPETRARVLQAIQELNYHPNAFARGLKGKKGDVLGIVFPHEVAAPLENDYFSPVLAGLLDAATARRKISMLFTGMKWDEAERNVPVYSDGRCEGLVLIAPPRESRLVPLLLEKGTPIVVIGTRIPGATVTTVDSDNVEGARIGVQHLIDLGHRRIAMIKGPVNSSSGPERYAGYLQAHGDSGLEVDPELAVQGAYEDIVAYRASRDLLARPPKRRPTAIFCPQDSIAASAMRAAEDLGLRIPDDVSLVGFDDVARAKSLHPPLTTLRQQLREIGVCAATKLFEQIADPTHPPADVIFDVQFVRRASTAPPPKYG</sequence>
<evidence type="ECO:0000313" key="5">
    <source>
        <dbReference type="EMBL" id="AIE84449.1"/>
    </source>
</evidence>
<dbReference type="STRING" id="661478.OP10G_1081"/>
<name>A0A068NS60_FIMGI</name>
<dbReference type="InterPro" id="IPR046335">
    <property type="entry name" value="LacI/GalR-like_sensor"/>
</dbReference>
<dbReference type="KEGG" id="fgi:OP10G_1081"/>
<dbReference type="InterPro" id="IPR010982">
    <property type="entry name" value="Lambda_DNA-bd_dom_sf"/>
</dbReference>
<evidence type="ECO:0000256" key="2">
    <source>
        <dbReference type="ARBA" id="ARBA00023125"/>
    </source>
</evidence>
<dbReference type="Gene3D" id="1.10.260.40">
    <property type="entry name" value="lambda repressor-like DNA-binding domains"/>
    <property type="match status" value="1"/>
</dbReference>
<dbReference type="SUPFAM" id="SSF47413">
    <property type="entry name" value="lambda repressor-like DNA-binding domains"/>
    <property type="match status" value="1"/>
</dbReference>
<dbReference type="EMBL" id="CP007139">
    <property type="protein sequence ID" value="AIE84449.1"/>
    <property type="molecule type" value="Genomic_DNA"/>
</dbReference>
<keyword evidence="6" id="KW-1185">Reference proteome</keyword>
<keyword evidence="3" id="KW-0804">Transcription</keyword>
<evidence type="ECO:0000313" key="6">
    <source>
        <dbReference type="Proteomes" id="UP000027982"/>
    </source>
</evidence>
<evidence type="ECO:0000256" key="1">
    <source>
        <dbReference type="ARBA" id="ARBA00023015"/>
    </source>
</evidence>
<accession>A0A068NS60</accession>
<dbReference type="PROSITE" id="PS50932">
    <property type="entry name" value="HTH_LACI_2"/>
    <property type="match status" value="1"/>
</dbReference>
<dbReference type="Pfam" id="PF00356">
    <property type="entry name" value="LacI"/>
    <property type="match status" value="1"/>
</dbReference>
<dbReference type="InterPro" id="IPR000843">
    <property type="entry name" value="HTH_LacI"/>
</dbReference>
<keyword evidence="1" id="KW-0805">Transcription regulation</keyword>
<organism evidence="5 6">
    <name type="scientific">Fimbriimonas ginsengisoli Gsoil 348</name>
    <dbReference type="NCBI Taxonomy" id="661478"/>
    <lineage>
        <taxon>Bacteria</taxon>
        <taxon>Bacillati</taxon>
        <taxon>Armatimonadota</taxon>
        <taxon>Fimbriimonadia</taxon>
        <taxon>Fimbriimonadales</taxon>
        <taxon>Fimbriimonadaceae</taxon>
        <taxon>Fimbriimonas</taxon>
    </lineage>
</organism>
<dbReference type="Proteomes" id="UP000027982">
    <property type="component" value="Chromosome"/>
</dbReference>
<protein>
    <submittedName>
        <fullName evidence="5">Transcriptional regulator, LacI family</fullName>
    </submittedName>
</protein>
<feature type="domain" description="HTH lacI-type" evidence="4">
    <location>
        <begin position="2"/>
        <end position="57"/>
    </location>
</feature>
<dbReference type="RefSeq" id="WP_025226914.1">
    <property type="nucleotide sequence ID" value="NZ_CP007139.1"/>
</dbReference>
<dbReference type="HOGENOM" id="CLU_037628_6_2_0"/>
<dbReference type="PANTHER" id="PTHR30146:SF109">
    <property type="entry name" value="HTH-TYPE TRANSCRIPTIONAL REGULATOR GALS"/>
    <property type="match status" value="1"/>
</dbReference>
<dbReference type="InterPro" id="IPR028082">
    <property type="entry name" value="Peripla_BP_I"/>
</dbReference>
<reference evidence="5" key="1">
    <citation type="journal article" date="2014" name="PLoS ONE">
        <title>The first complete genome sequence of the class fimbriimonadia in the phylum armatimonadetes.</title>
        <authorList>
            <person name="Hu Z.Y."/>
            <person name="Wang Y.Z."/>
            <person name="Im W.T."/>
            <person name="Wang S.Y."/>
            <person name="Zhao G.P."/>
            <person name="Zheng H.J."/>
            <person name="Quan Z.X."/>
        </authorList>
    </citation>
    <scope>NUCLEOTIDE SEQUENCE [LARGE SCALE GENOMIC DNA]</scope>
    <source>
        <strain evidence="5">Gsoil 348</strain>
    </source>
</reference>
<keyword evidence="2" id="KW-0238">DNA-binding</keyword>
<evidence type="ECO:0000259" key="4">
    <source>
        <dbReference type="PROSITE" id="PS50932"/>
    </source>
</evidence>
<dbReference type="CDD" id="cd06267">
    <property type="entry name" value="PBP1_LacI_sugar_binding-like"/>
    <property type="match status" value="1"/>
</dbReference>
<dbReference type="eggNOG" id="COG1609">
    <property type="taxonomic scope" value="Bacteria"/>
</dbReference>
<dbReference type="OrthoDB" id="9789891at2"/>
<dbReference type="PRINTS" id="PR00036">
    <property type="entry name" value="HTHLACI"/>
</dbReference>
<evidence type="ECO:0000256" key="3">
    <source>
        <dbReference type="ARBA" id="ARBA00023163"/>
    </source>
</evidence>
<dbReference type="GO" id="GO:0000976">
    <property type="term" value="F:transcription cis-regulatory region binding"/>
    <property type="evidence" value="ECO:0007669"/>
    <property type="project" value="TreeGrafter"/>
</dbReference>
<reference evidence="5" key="2">
    <citation type="submission" date="2014-01" db="EMBL/GenBank/DDBJ databases">
        <authorList>
            <person name="Hu Z.-Y."/>
            <person name="Wang Y.-Z."/>
            <person name="Im W.-T."/>
            <person name="Wang S.-Y."/>
            <person name="Zhao G.-P."/>
            <person name="Zheng H.-J."/>
            <person name="Quan Z.-X."/>
        </authorList>
    </citation>
    <scope>NUCLEOTIDE SEQUENCE</scope>
    <source>
        <strain evidence="5">Gsoil 348</strain>
    </source>
</reference>
<gene>
    <name evidence="5" type="ORF">OP10G_1081</name>
</gene>
<dbReference type="Pfam" id="PF13377">
    <property type="entry name" value="Peripla_BP_3"/>
    <property type="match status" value="1"/>
</dbReference>